<dbReference type="InterPro" id="IPR036390">
    <property type="entry name" value="WH_DNA-bd_sf"/>
</dbReference>
<evidence type="ECO:0000256" key="1">
    <source>
        <dbReference type="ARBA" id="ARBA00023015"/>
    </source>
</evidence>
<name>A0ABM8G0W8_9CELL</name>
<organism evidence="6 7">
    <name type="scientific">Paraoerskovia sediminicola</name>
    <dbReference type="NCBI Taxonomy" id="1138587"/>
    <lineage>
        <taxon>Bacteria</taxon>
        <taxon>Bacillati</taxon>
        <taxon>Actinomycetota</taxon>
        <taxon>Actinomycetes</taxon>
        <taxon>Micrococcales</taxon>
        <taxon>Cellulomonadaceae</taxon>
        <taxon>Paraoerskovia</taxon>
    </lineage>
</organism>
<evidence type="ECO:0000256" key="3">
    <source>
        <dbReference type="ARBA" id="ARBA00023163"/>
    </source>
</evidence>
<evidence type="ECO:0000256" key="4">
    <source>
        <dbReference type="SAM" id="MobiDB-lite"/>
    </source>
</evidence>
<accession>A0ABM8G0W8</accession>
<dbReference type="CDD" id="cd00090">
    <property type="entry name" value="HTH_ARSR"/>
    <property type="match status" value="1"/>
</dbReference>
<protein>
    <submittedName>
        <fullName evidence="6">Transcriptional regulator</fullName>
    </submittedName>
</protein>
<feature type="domain" description="HTH arsR-type" evidence="5">
    <location>
        <begin position="32"/>
        <end position="124"/>
    </location>
</feature>
<reference evidence="7" key="1">
    <citation type="journal article" date="2019" name="Int. J. Syst. Evol. Microbiol.">
        <title>The Global Catalogue of Microorganisms (GCM) 10K type strain sequencing project: providing services to taxonomists for standard genome sequencing and annotation.</title>
        <authorList>
            <consortium name="The Broad Institute Genomics Platform"/>
            <consortium name="The Broad Institute Genome Sequencing Center for Infectious Disease"/>
            <person name="Wu L."/>
            <person name="Ma J."/>
        </authorList>
    </citation>
    <scope>NUCLEOTIDE SEQUENCE [LARGE SCALE GENOMIC DNA]</scope>
    <source>
        <strain evidence="7">NBRC 108565</strain>
    </source>
</reference>
<dbReference type="PANTHER" id="PTHR33154">
    <property type="entry name" value="TRANSCRIPTIONAL REGULATOR, ARSR FAMILY"/>
    <property type="match status" value="1"/>
</dbReference>
<evidence type="ECO:0000313" key="7">
    <source>
        <dbReference type="Proteomes" id="UP001321475"/>
    </source>
</evidence>
<keyword evidence="7" id="KW-1185">Reference proteome</keyword>
<keyword evidence="1" id="KW-0805">Transcription regulation</keyword>
<proteinExistence type="predicted"/>
<dbReference type="EMBL" id="AP027729">
    <property type="protein sequence ID" value="BDZ41709.1"/>
    <property type="molecule type" value="Genomic_DNA"/>
</dbReference>
<dbReference type="InterPro" id="IPR011991">
    <property type="entry name" value="ArsR-like_HTH"/>
</dbReference>
<evidence type="ECO:0000259" key="5">
    <source>
        <dbReference type="SMART" id="SM00418"/>
    </source>
</evidence>
<keyword evidence="2" id="KW-0238">DNA-binding</keyword>
<keyword evidence="3" id="KW-0804">Transcription</keyword>
<evidence type="ECO:0000256" key="2">
    <source>
        <dbReference type="ARBA" id="ARBA00023125"/>
    </source>
</evidence>
<dbReference type="InterPro" id="IPR001845">
    <property type="entry name" value="HTH_ArsR_DNA-bd_dom"/>
</dbReference>
<gene>
    <name evidence="6" type="ORF">GCM10025865_10080</name>
</gene>
<dbReference type="RefSeq" id="WP_286218810.1">
    <property type="nucleotide sequence ID" value="NZ_AP027729.1"/>
</dbReference>
<dbReference type="InterPro" id="IPR051081">
    <property type="entry name" value="HTH_MetalResp_TranReg"/>
</dbReference>
<dbReference type="SUPFAM" id="SSF46785">
    <property type="entry name" value="Winged helix' DNA-binding domain"/>
    <property type="match status" value="1"/>
</dbReference>
<feature type="region of interest" description="Disordered" evidence="4">
    <location>
        <begin position="1"/>
        <end position="30"/>
    </location>
</feature>
<dbReference type="PANTHER" id="PTHR33154:SF33">
    <property type="entry name" value="TRANSCRIPTIONAL REPRESSOR SDPR"/>
    <property type="match status" value="1"/>
</dbReference>
<dbReference type="SMART" id="SM00418">
    <property type="entry name" value="HTH_ARSR"/>
    <property type="match status" value="1"/>
</dbReference>
<dbReference type="Pfam" id="PF12840">
    <property type="entry name" value="HTH_20"/>
    <property type="match status" value="1"/>
</dbReference>
<dbReference type="Gene3D" id="1.10.10.10">
    <property type="entry name" value="Winged helix-like DNA-binding domain superfamily/Winged helix DNA-binding domain"/>
    <property type="match status" value="1"/>
</dbReference>
<evidence type="ECO:0000313" key="6">
    <source>
        <dbReference type="EMBL" id="BDZ41709.1"/>
    </source>
</evidence>
<dbReference type="Proteomes" id="UP001321475">
    <property type="component" value="Chromosome"/>
</dbReference>
<dbReference type="InterPro" id="IPR036388">
    <property type="entry name" value="WH-like_DNA-bd_sf"/>
</dbReference>
<sequence length="212" mass="23859">MDRAQPDATPEPSTGRDEPAPPWPVREITDPRELRALAHPTRFALLDLLAEGPLTATQCAERLGESPASCSYHLRQLARYGHVTPAEGGTGRQRPWKVRDEGIRWDESSPAGEAAGRLLAETVDEHRFESWRRFRAVRAEQPEEWRRSALSTDVLAWLTPAELRAVTQKIYDVFGEYEHREADPSQRPQDASLVRFFAYAYPGSTADLEAAP</sequence>